<dbReference type="PANTHER" id="PTHR11699">
    <property type="entry name" value="ALDEHYDE DEHYDROGENASE-RELATED"/>
    <property type="match status" value="1"/>
</dbReference>
<dbReference type="InterPro" id="IPR016161">
    <property type="entry name" value="Ald_DH/histidinol_DH"/>
</dbReference>
<dbReference type="SUPFAM" id="SSF53720">
    <property type="entry name" value="ALDH-like"/>
    <property type="match status" value="1"/>
</dbReference>
<sequence>MSGWSSRTAYNRGQILYRIAEILEGRREQFMAELTLQGSAKKQAEKEIDQSVDRLIYYSGWADKYMQIFSRVNPVAMPYFNFSYPEATGVVAATAPEESSLLGLVSIISPIIVGGNTLVILASESRPLCSITFAEVLHTSDVPGGVMNILTGYRSELLEHFSTHMDVNAILYCGSDPEEIRLVESNSALNVKRPVVYPDQDWSKEKAQGPYHIMKTQEIKTIWHPIGV</sequence>
<dbReference type="GO" id="GO:0004029">
    <property type="term" value="F:aldehyde dehydrogenase (NAD+) activity"/>
    <property type="evidence" value="ECO:0007669"/>
    <property type="project" value="UniProtKB-EC"/>
</dbReference>
<dbReference type="EMBL" id="KF900918">
    <property type="protein sequence ID" value="AIF11464.1"/>
    <property type="molecule type" value="Genomic_DNA"/>
</dbReference>
<dbReference type="Gene3D" id="3.40.605.10">
    <property type="entry name" value="Aldehyde Dehydrogenase, Chain A, domain 1"/>
    <property type="match status" value="1"/>
</dbReference>
<feature type="domain" description="Aldehyde dehydrogenase" evidence="1">
    <location>
        <begin position="3"/>
        <end position="193"/>
    </location>
</feature>
<evidence type="ECO:0000259" key="1">
    <source>
        <dbReference type="Pfam" id="PF00171"/>
    </source>
</evidence>
<dbReference type="EC" id="1.2.1.3" evidence="2"/>
<organism evidence="2">
    <name type="scientific">uncultured marine thaumarchaeote KM3_52_B01</name>
    <dbReference type="NCBI Taxonomy" id="1456176"/>
    <lineage>
        <taxon>Archaea</taxon>
        <taxon>Nitrososphaerota</taxon>
        <taxon>environmental samples</taxon>
    </lineage>
</organism>
<dbReference type="InterPro" id="IPR016162">
    <property type="entry name" value="Ald_DH_N"/>
</dbReference>
<dbReference type="InterPro" id="IPR015590">
    <property type="entry name" value="Aldehyde_DH_dom"/>
</dbReference>
<keyword evidence="2" id="KW-0560">Oxidoreductase</keyword>
<protein>
    <submittedName>
        <fullName evidence="2">NAD-dependent aldehyde dehydrogenase</fullName>
        <ecNumber evidence="2">1.2.1.3</ecNumber>
    </submittedName>
</protein>
<dbReference type="Pfam" id="PF00171">
    <property type="entry name" value="Aldedh"/>
    <property type="match status" value="1"/>
</dbReference>
<name>A0A075H642_9ARCH</name>
<accession>A0A075H642</accession>
<dbReference type="AlphaFoldDB" id="A0A075H642"/>
<reference evidence="2" key="1">
    <citation type="journal article" date="2014" name="Genome Biol. Evol.">
        <title>Pangenome evidence for extensive interdomain horizontal transfer affecting lineage core and shell genes in uncultured planktonic thaumarchaeota and euryarchaeota.</title>
        <authorList>
            <person name="Deschamps P."/>
            <person name="Zivanovic Y."/>
            <person name="Moreira D."/>
            <person name="Rodriguez-Valera F."/>
            <person name="Lopez-Garcia P."/>
        </authorList>
    </citation>
    <scope>NUCLEOTIDE SEQUENCE</scope>
</reference>
<proteinExistence type="predicted"/>
<evidence type="ECO:0000313" key="2">
    <source>
        <dbReference type="EMBL" id="AIF11464.1"/>
    </source>
</evidence>